<dbReference type="Pfam" id="PF00535">
    <property type="entry name" value="Glycos_transf_2"/>
    <property type="match status" value="1"/>
</dbReference>
<keyword evidence="3" id="KW-1185">Reference proteome</keyword>
<evidence type="ECO:0000313" key="2">
    <source>
        <dbReference type="EMBL" id="MDS3862002.1"/>
    </source>
</evidence>
<sequence>MPQARPELNSLAVIVPLYNVMAQRGGDVLQATLGSIEASLTYFDHKYPQASAIQTEVVIVDDGSTDNTMEIVEQFAKDKPNYQLIKLPMNLGTAAARNFGVKFSQAQSLFFCDGDDRFLPEHIFIAFSVLNQPIAQSNSQGDYFGAVRTGVYTRDPLHPHWQKALENSIPLNLCVRREVHEFIGGFPEDAVFREFKYGTEDIAYTTWMQPFCHQAHLERKTVEYIRYPGSYFERQLAKFQAAPGLVNDDLSPADLARHQEINRIIQERLNQLHQQFNGPELELNRQEQVA</sequence>
<dbReference type="CDD" id="cd00761">
    <property type="entry name" value="Glyco_tranf_GTA_type"/>
    <property type="match status" value="1"/>
</dbReference>
<dbReference type="RefSeq" id="WP_322879221.1">
    <property type="nucleotide sequence ID" value="NZ_JAVMIP010000020.1"/>
</dbReference>
<keyword evidence="2" id="KW-0328">Glycosyltransferase</keyword>
<evidence type="ECO:0000259" key="1">
    <source>
        <dbReference type="Pfam" id="PF00535"/>
    </source>
</evidence>
<dbReference type="PANTHER" id="PTHR22916">
    <property type="entry name" value="GLYCOSYLTRANSFERASE"/>
    <property type="match status" value="1"/>
</dbReference>
<dbReference type="PANTHER" id="PTHR22916:SF3">
    <property type="entry name" value="UDP-GLCNAC:BETAGAL BETA-1,3-N-ACETYLGLUCOSAMINYLTRANSFERASE-LIKE PROTEIN 1"/>
    <property type="match status" value="1"/>
</dbReference>
<protein>
    <submittedName>
        <fullName evidence="2">Glycosyltransferase family A protein</fullName>
        <ecNumber evidence="2">2.4.-.-</ecNumber>
    </submittedName>
</protein>
<dbReference type="EC" id="2.4.-.-" evidence="2"/>
<name>A0AAE4K0I4_9CYAN</name>
<dbReference type="Proteomes" id="UP001268256">
    <property type="component" value="Unassembled WGS sequence"/>
</dbReference>
<comment type="caution">
    <text evidence="2">The sequence shown here is derived from an EMBL/GenBank/DDBJ whole genome shotgun (WGS) entry which is preliminary data.</text>
</comment>
<accession>A0AAE4K0I4</accession>
<feature type="domain" description="Glycosyltransferase 2-like" evidence="1">
    <location>
        <begin position="13"/>
        <end position="125"/>
    </location>
</feature>
<dbReference type="GO" id="GO:0016758">
    <property type="term" value="F:hexosyltransferase activity"/>
    <property type="evidence" value="ECO:0007669"/>
    <property type="project" value="UniProtKB-ARBA"/>
</dbReference>
<dbReference type="AlphaFoldDB" id="A0AAE4K0I4"/>
<evidence type="ECO:0000313" key="3">
    <source>
        <dbReference type="Proteomes" id="UP001268256"/>
    </source>
</evidence>
<dbReference type="InterPro" id="IPR001173">
    <property type="entry name" value="Glyco_trans_2-like"/>
</dbReference>
<organism evidence="2 3">
    <name type="scientific">Pseudocalidococcus azoricus BACA0444</name>
    <dbReference type="NCBI Taxonomy" id="2918990"/>
    <lineage>
        <taxon>Bacteria</taxon>
        <taxon>Bacillati</taxon>
        <taxon>Cyanobacteriota</taxon>
        <taxon>Cyanophyceae</taxon>
        <taxon>Acaryochloridales</taxon>
        <taxon>Thermosynechococcaceae</taxon>
        <taxon>Pseudocalidococcus</taxon>
        <taxon>Pseudocalidococcus azoricus</taxon>
    </lineage>
</organism>
<dbReference type="Gene3D" id="3.90.550.10">
    <property type="entry name" value="Spore Coat Polysaccharide Biosynthesis Protein SpsA, Chain A"/>
    <property type="match status" value="1"/>
</dbReference>
<proteinExistence type="predicted"/>
<keyword evidence="2" id="KW-0808">Transferase</keyword>
<gene>
    <name evidence="2" type="ORF">RIF25_14460</name>
</gene>
<dbReference type="EMBL" id="JAVMIP010000020">
    <property type="protein sequence ID" value="MDS3862002.1"/>
    <property type="molecule type" value="Genomic_DNA"/>
</dbReference>
<reference evidence="3" key="1">
    <citation type="submission" date="2023-07" db="EMBL/GenBank/DDBJ databases">
        <authorList>
            <person name="Luz R."/>
            <person name="Cordeiro R."/>
            <person name="Fonseca A."/>
            <person name="Goncalves V."/>
        </authorList>
    </citation>
    <scope>NUCLEOTIDE SEQUENCE [LARGE SCALE GENOMIC DNA]</scope>
    <source>
        <strain evidence="3">BACA0444</strain>
    </source>
</reference>
<dbReference type="InterPro" id="IPR029044">
    <property type="entry name" value="Nucleotide-diphossugar_trans"/>
</dbReference>
<dbReference type="SUPFAM" id="SSF53448">
    <property type="entry name" value="Nucleotide-diphospho-sugar transferases"/>
    <property type="match status" value="1"/>
</dbReference>